<dbReference type="Proteomes" id="UP000269289">
    <property type="component" value="Unassembled WGS sequence"/>
</dbReference>
<evidence type="ECO:0000313" key="4">
    <source>
        <dbReference type="EMBL" id="RMI14305.1"/>
    </source>
</evidence>
<dbReference type="InterPro" id="IPR013762">
    <property type="entry name" value="Integrase-like_cat_sf"/>
</dbReference>
<dbReference type="GO" id="GO:0003677">
    <property type="term" value="F:DNA binding"/>
    <property type="evidence" value="ECO:0007669"/>
    <property type="project" value="InterPro"/>
</dbReference>
<dbReference type="InterPro" id="IPR050090">
    <property type="entry name" value="Tyrosine_recombinase_XerCD"/>
</dbReference>
<dbReference type="PANTHER" id="PTHR30349:SF64">
    <property type="entry name" value="PROPHAGE INTEGRASE INTD-RELATED"/>
    <property type="match status" value="1"/>
</dbReference>
<dbReference type="SUPFAM" id="SSF56349">
    <property type="entry name" value="DNA breaking-rejoining enzymes"/>
    <property type="match status" value="1"/>
</dbReference>
<evidence type="ECO:0000256" key="2">
    <source>
        <dbReference type="SAM" id="MobiDB-lite"/>
    </source>
</evidence>
<reference evidence="4 5" key="1">
    <citation type="submission" date="2018-10" db="EMBL/GenBank/DDBJ databases">
        <title>Isolation, diversity and antifungal activity of actinobacteria from wheat.</title>
        <authorList>
            <person name="Han C."/>
        </authorList>
    </citation>
    <scope>NUCLEOTIDE SEQUENCE [LARGE SCALE GENOMIC DNA]</scope>
    <source>
        <strain evidence="4 5">NEAU-YY56</strain>
    </source>
</reference>
<evidence type="ECO:0000259" key="3">
    <source>
        <dbReference type="PROSITE" id="PS51898"/>
    </source>
</evidence>
<dbReference type="CDD" id="cd00397">
    <property type="entry name" value="DNA_BRE_C"/>
    <property type="match status" value="1"/>
</dbReference>
<organism evidence="4 5">
    <name type="scientific">Cellulomonas triticagri</name>
    <dbReference type="NCBI Taxonomy" id="2483352"/>
    <lineage>
        <taxon>Bacteria</taxon>
        <taxon>Bacillati</taxon>
        <taxon>Actinomycetota</taxon>
        <taxon>Actinomycetes</taxon>
        <taxon>Micrococcales</taxon>
        <taxon>Cellulomonadaceae</taxon>
        <taxon>Cellulomonas</taxon>
    </lineage>
</organism>
<dbReference type="AlphaFoldDB" id="A0A3M2JU71"/>
<feature type="region of interest" description="Disordered" evidence="2">
    <location>
        <begin position="1"/>
        <end position="66"/>
    </location>
</feature>
<evidence type="ECO:0000256" key="1">
    <source>
        <dbReference type="ARBA" id="ARBA00023172"/>
    </source>
</evidence>
<dbReference type="GO" id="GO:0015074">
    <property type="term" value="P:DNA integration"/>
    <property type="evidence" value="ECO:0007669"/>
    <property type="project" value="InterPro"/>
</dbReference>
<keyword evidence="1" id="KW-0233">DNA recombination</keyword>
<comment type="caution">
    <text evidence="4">The sequence shown here is derived from an EMBL/GenBank/DDBJ whole genome shotgun (WGS) entry which is preliminary data.</text>
</comment>
<name>A0A3M2JU71_9CELL</name>
<dbReference type="Pfam" id="PF00589">
    <property type="entry name" value="Phage_integrase"/>
    <property type="match status" value="1"/>
</dbReference>
<dbReference type="InterPro" id="IPR002104">
    <property type="entry name" value="Integrase_catalytic"/>
</dbReference>
<evidence type="ECO:0000313" key="5">
    <source>
        <dbReference type="Proteomes" id="UP000269289"/>
    </source>
</evidence>
<gene>
    <name evidence="4" type="ORF">EBM89_00650</name>
</gene>
<dbReference type="PANTHER" id="PTHR30349">
    <property type="entry name" value="PHAGE INTEGRASE-RELATED"/>
    <property type="match status" value="1"/>
</dbReference>
<dbReference type="GO" id="GO:0006310">
    <property type="term" value="P:DNA recombination"/>
    <property type="evidence" value="ECO:0007669"/>
    <property type="project" value="UniProtKB-KW"/>
</dbReference>
<protein>
    <submittedName>
        <fullName evidence="4">Site-specific integrase</fullName>
    </submittedName>
</protein>
<dbReference type="Gene3D" id="1.10.443.10">
    <property type="entry name" value="Intergrase catalytic core"/>
    <property type="match status" value="1"/>
</dbReference>
<dbReference type="InterPro" id="IPR011010">
    <property type="entry name" value="DNA_brk_join_enz"/>
</dbReference>
<dbReference type="PROSITE" id="PS51898">
    <property type="entry name" value="TYR_RECOMBINASE"/>
    <property type="match status" value="1"/>
</dbReference>
<sequence length="405" mass="45012">MNAMHPAGPPAPGHPTAHGDTPRAGTDPATDPLADFLTRAKDARARHRTTAAETAGGRPQDWAHPDRGAHLALPIGHRPVDRALLRSKEGKSRTNFLLELRVVYAMLTGVDRQAVTLEHLQAFPWHQVDLDGAADFRRAVYRRYEVQGTRNDKVCALRRVLDECYKRGLISARRLDLLKETLYTLAVDQDSTRRRRLSSDEIAALLRACASNRDQRAAARDAAIIALFRTSGIRGCELVRTKIADFDPAQHSLLLRETKNGRPHVIFLHPQAEEYLQLWLAHRGPQPGALFSALNRHDLTPLNVSTVRDMVHRRRVEAEVAPFGVHDFRRTFASDLLGRFDPALVSKLLNHRKLDSTMLYDVRGDELKRTAVASLALPAVPLLGPEPTIVPPEDGTEAAVKACTP</sequence>
<keyword evidence="5" id="KW-1185">Reference proteome</keyword>
<accession>A0A3M2JU71</accession>
<proteinExistence type="predicted"/>
<dbReference type="EMBL" id="RFFI01000002">
    <property type="protein sequence ID" value="RMI14305.1"/>
    <property type="molecule type" value="Genomic_DNA"/>
</dbReference>
<feature type="domain" description="Tyr recombinase" evidence="3">
    <location>
        <begin position="192"/>
        <end position="374"/>
    </location>
</feature>